<proteinExistence type="inferred from homology"/>
<evidence type="ECO:0000256" key="11">
    <source>
        <dbReference type="ARBA" id="ARBA00023214"/>
    </source>
</evidence>
<evidence type="ECO:0000256" key="5">
    <source>
        <dbReference type="ARBA" id="ARBA00011245"/>
    </source>
</evidence>
<dbReference type="Proteomes" id="UP000198287">
    <property type="component" value="Unassembled WGS sequence"/>
</dbReference>
<dbReference type="InterPro" id="IPR006048">
    <property type="entry name" value="A-amylase/branching_C"/>
</dbReference>
<keyword evidence="10" id="KW-1015">Disulfide bond</keyword>
<comment type="cofactor">
    <cofactor evidence="2">
        <name>Ca(2+)</name>
        <dbReference type="ChEBI" id="CHEBI:29108"/>
    </cofactor>
</comment>
<dbReference type="InterPro" id="IPR017853">
    <property type="entry name" value="GH"/>
</dbReference>
<evidence type="ECO:0000256" key="6">
    <source>
        <dbReference type="ARBA" id="ARBA00012595"/>
    </source>
</evidence>
<dbReference type="InterPro" id="IPR006046">
    <property type="entry name" value="Alpha_amylase"/>
</dbReference>
<dbReference type="SMART" id="SM00632">
    <property type="entry name" value="Aamy_C"/>
    <property type="match status" value="1"/>
</dbReference>
<keyword evidence="11" id="KW-0868">Chloride</keyword>
<keyword evidence="15" id="KW-0732">Signal</keyword>
<dbReference type="SUPFAM" id="SSF51011">
    <property type="entry name" value="Glycosyl hydrolase domain"/>
    <property type="match status" value="1"/>
</dbReference>
<keyword evidence="12" id="KW-0119">Carbohydrate metabolism</keyword>
<evidence type="ECO:0000256" key="2">
    <source>
        <dbReference type="ARBA" id="ARBA00001913"/>
    </source>
</evidence>
<evidence type="ECO:0000256" key="3">
    <source>
        <dbReference type="ARBA" id="ARBA00001923"/>
    </source>
</evidence>
<evidence type="ECO:0000256" key="9">
    <source>
        <dbReference type="ARBA" id="ARBA00022837"/>
    </source>
</evidence>
<reference evidence="18 19" key="1">
    <citation type="submission" date="2015-12" db="EMBL/GenBank/DDBJ databases">
        <title>The genome of Folsomia candida.</title>
        <authorList>
            <person name="Faddeeva A."/>
            <person name="Derks M.F."/>
            <person name="Anvar Y."/>
            <person name="Smit S."/>
            <person name="Van Straalen N."/>
            <person name="Roelofs D."/>
        </authorList>
    </citation>
    <scope>NUCLEOTIDE SEQUENCE [LARGE SCALE GENOMIC DNA]</scope>
    <source>
        <strain evidence="18 19">VU population</strain>
        <tissue evidence="18">Whole body</tissue>
    </source>
</reference>
<dbReference type="EMBL" id="LNIX01000057">
    <property type="protein sequence ID" value="OXA37433.1"/>
    <property type="molecule type" value="Genomic_DNA"/>
</dbReference>
<dbReference type="GO" id="GO:0005975">
    <property type="term" value="P:carbohydrate metabolic process"/>
    <property type="evidence" value="ECO:0007669"/>
    <property type="project" value="InterPro"/>
</dbReference>
<evidence type="ECO:0000313" key="19">
    <source>
        <dbReference type="Proteomes" id="UP000198287"/>
    </source>
</evidence>
<dbReference type="GO" id="GO:0046872">
    <property type="term" value="F:metal ion binding"/>
    <property type="evidence" value="ECO:0007669"/>
    <property type="project" value="UniProtKB-KW"/>
</dbReference>
<evidence type="ECO:0000259" key="16">
    <source>
        <dbReference type="SMART" id="SM00632"/>
    </source>
</evidence>
<dbReference type="Pfam" id="PF02806">
    <property type="entry name" value="Alpha-amylase_C"/>
    <property type="match status" value="1"/>
</dbReference>
<dbReference type="GO" id="GO:0004556">
    <property type="term" value="F:alpha-amylase activity"/>
    <property type="evidence" value="ECO:0007669"/>
    <property type="project" value="UniProtKB-UniRule"/>
</dbReference>
<evidence type="ECO:0000313" key="18">
    <source>
        <dbReference type="EMBL" id="OXA37433.1"/>
    </source>
</evidence>
<sequence length="518" mass="57836">MIKPIALLVLGAFLSTPAMGQWETNMVPGRHTMVHLFEWKWSNIADECERFLGPFGYGGVQVSPPNENAVINDPFRPWYERYQPVSYKLETRSGNETEFADMVRRCNAVGVRIYVDAVINHMTGAFFEGVGTGGSTFSGPNKDYPGVPYGVLDFNGIGIGEGDCPNPIGNVSDYSNPIEVRNCELVFLRDLKLGSEYPRVKILEYLNKLVDLGVAGFRVDASKHMWPEDMTLILGGLHYLPTEHGFPAFKKPFIVQEVIDLGNEPIPGSEYFSIGRVTEFKYGAHLGRVFRKVGDEKLAYLVNWGPGETGWGLYPSNNALAFIDNHDNQRGHGAGGADILTFRDFRLYKMAQAFMLAHPYGVTRVMSSYGWEPYEANWIGPPNTDGATDDVPVNEDMTCSGGWICEHRWRQIYNMVKFRNVVEGTGLNDWTDNMSNQITFCRGDKGFIAINNDDFEMRRTFVQTCLPQGTYCDVISGNLENGTCTGKSVVVASFGYADIYISNLDEDPMIALHAEAKL</sequence>
<evidence type="ECO:0000256" key="14">
    <source>
        <dbReference type="RuleBase" id="RU003615"/>
    </source>
</evidence>
<dbReference type="STRING" id="158441.A0A226CWT3"/>
<feature type="domain" description="Alpha-amylase C-terminal" evidence="16">
    <location>
        <begin position="428"/>
        <end position="517"/>
    </location>
</feature>
<protein>
    <recommendedName>
        <fullName evidence="6">alpha-amylase</fullName>
        <ecNumber evidence="6">3.2.1.1</ecNumber>
    </recommendedName>
</protein>
<evidence type="ECO:0000256" key="15">
    <source>
        <dbReference type="SAM" id="SignalP"/>
    </source>
</evidence>
<comment type="catalytic activity">
    <reaction evidence="1">
        <text>Endohydrolysis of (1-&gt;4)-alpha-D-glucosidic linkages in polysaccharides containing three or more (1-&gt;4)-alpha-linked D-glucose units.</text>
        <dbReference type="EC" id="3.2.1.1"/>
    </reaction>
</comment>
<keyword evidence="13" id="KW-0326">Glycosidase</keyword>
<evidence type="ECO:0000256" key="12">
    <source>
        <dbReference type="ARBA" id="ARBA00023277"/>
    </source>
</evidence>
<dbReference type="FunFam" id="3.20.20.80:FF:000056">
    <property type="entry name" value="Pancreatic alpha-amylase"/>
    <property type="match status" value="1"/>
</dbReference>
<dbReference type="AlphaFoldDB" id="A0A226CWT3"/>
<dbReference type="Gene3D" id="2.60.40.1180">
    <property type="entry name" value="Golgi alpha-mannosidase II"/>
    <property type="match status" value="1"/>
</dbReference>
<dbReference type="EC" id="3.2.1.1" evidence="6"/>
<comment type="similarity">
    <text evidence="4 14">Belongs to the glycosyl hydrolase 13 family.</text>
</comment>
<comment type="caution">
    <text evidence="18">The sequence shown here is derived from an EMBL/GenBank/DDBJ whole genome shotgun (WGS) entry which is preliminary data.</text>
</comment>
<feature type="chain" id="PRO_5013370731" description="alpha-amylase" evidence="15">
    <location>
        <begin position="21"/>
        <end position="518"/>
    </location>
</feature>
<dbReference type="SMART" id="SM00642">
    <property type="entry name" value="Aamy"/>
    <property type="match status" value="1"/>
</dbReference>
<keyword evidence="19" id="KW-1185">Reference proteome</keyword>
<dbReference type="InterPro" id="IPR006047">
    <property type="entry name" value="GH13_cat_dom"/>
</dbReference>
<evidence type="ECO:0000256" key="8">
    <source>
        <dbReference type="ARBA" id="ARBA00022801"/>
    </source>
</evidence>
<evidence type="ECO:0000256" key="1">
    <source>
        <dbReference type="ARBA" id="ARBA00000548"/>
    </source>
</evidence>
<dbReference type="OMA" id="GTHGVQS"/>
<keyword evidence="8" id="KW-0378">Hydrolase</keyword>
<accession>A0A226CWT3</accession>
<dbReference type="PRINTS" id="PR00110">
    <property type="entry name" value="ALPHAAMYLASE"/>
</dbReference>
<dbReference type="InterPro" id="IPR013780">
    <property type="entry name" value="Glyco_hydro_b"/>
</dbReference>
<gene>
    <name evidence="18" type="ORF">Fcan01_27790</name>
</gene>
<keyword evidence="9" id="KW-0106">Calcium</keyword>
<dbReference type="InterPro" id="IPR031319">
    <property type="entry name" value="A-amylase_C"/>
</dbReference>
<name>A0A226CWT3_FOLCA</name>
<evidence type="ECO:0000256" key="7">
    <source>
        <dbReference type="ARBA" id="ARBA00022723"/>
    </source>
</evidence>
<organism evidence="18 19">
    <name type="scientific">Folsomia candida</name>
    <name type="common">Springtail</name>
    <dbReference type="NCBI Taxonomy" id="158441"/>
    <lineage>
        <taxon>Eukaryota</taxon>
        <taxon>Metazoa</taxon>
        <taxon>Ecdysozoa</taxon>
        <taxon>Arthropoda</taxon>
        <taxon>Hexapoda</taxon>
        <taxon>Collembola</taxon>
        <taxon>Entomobryomorpha</taxon>
        <taxon>Isotomoidea</taxon>
        <taxon>Isotomidae</taxon>
        <taxon>Proisotominae</taxon>
        <taxon>Folsomia</taxon>
    </lineage>
</organism>
<comment type="cofactor">
    <cofactor evidence="3">
        <name>chloride</name>
        <dbReference type="ChEBI" id="CHEBI:17996"/>
    </cofactor>
</comment>
<evidence type="ECO:0000256" key="10">
    <source>
        <dbReference type="ARBA" id="ARBA00023157"/>
    </source>
</evidence>
<comment type="subunit">
    <text evidence="5">Monomer.</text>
</comment>
<dbReference type="PANTHER" id="PTHR43447">
    <property type="entry name" value="ALPHA-AMYLASE"/>
    <property type="match status" value="1"/>
</dbReference>
<evidence type="ECO:0000256" key="4">
    <source>
        <dbReference type="ARBA" id="ARBA00008061"/>
    </source>
</evidence>
<evidence type="ECO:0000259" key="17">
    <source>
        <dbReference type="SMART" id="SM00642"/>
    </source>
</evidence>
<feature type="domain" description="Glycosyl hydrolase family 13 catalytic" evidence="17">
    <location>
        <begin position="31"/>
        <end position="419"/>
    </location>
</feature>
<dbReference type="CDD" id="cd11317">
    <property type="entry name" value="AmyAc_bac_euk_AmyA"/>
    <property type="match status" value="1"/>
</dbReference>
<dbReference type="SUPFAM" id="SSF51445">
    <property type="entry name" value="(Trans)glycosidases"/>
    <property type="match status" value="1"/>
</dbReference>
<dbReference type="Gene3D" id="3.20.20.80">
    <property type="entry name" value="Glycosidases"/>
    <property type="match status" value="1"/>
</dbReference>
<evidence type="ECO:0000256" key="13">
    <source>
        <dbReference type="ARBA" id="ARBA00023295"/>
    </source>
</evidence>
<feature type="signal peptide" evidence="15">
    <location>
        <begin position="1"/>
        <end position="20"/>
    </location>
</feature>
<dbReference type="OrthoDB" id="550577at2759"/>
<keyword evidence="7" id="KW-0479">Metal-binding</keyword>